<dbReference type="InterPro" id="IPR035911">
    <property type="entry name" value="MurE/MurF_N"/>
</dbReference>
<dbReference type="InterPro" id="IPR051046">
    <property type="entry name" value="MurCDEF_CellWall_CoF430Synth"/>
</dbReference>
<dbReference type="Pfam" id="PF02875">
    <property type="entry name" value="Mur_ligase_C"/>
    <property type="match status" value="1"/>
</dbReference>
<keyword evidence="3 10" id="KW-0132">Cell division</keyword>
<evidence type="ECO:0000256" key="5">
    <source>
        <dbReference type="ARBA" id="ARBA00022840"/>
    </source>
</evidence>
<evidence type="ECO:0000256" key="7">
    <source>
        <dbReference type="ARBA" id="ARBA00022984"/>
    </source>
</evidence>
<evidence type="ECO:0000256" key="8">
    <source>
        <dbReference type="ARBA" id="ARBA00023306"/>
    </source>
</evidence>
<organism evidence="16">
    <name type="scientific">Anaerolinea thermolimosa</name>
    <dbReference type="NCBI Taxonomy" id="229919"/>
    <lineage>
        <taxon>Bacteria</taxon>
        <taxon>Bacillati</taxon>
        <taxon>Chloroflexota</taxon>
        <taxon>Anaerolineae</taxon>
        <taxon>Anaerolineales</taxon>
        <taxon>Anaerolineaceae</taxon>
        <taxon>Anaerolinea</taxon>
    </lineage>
</organism>
<keyword evidence="7 10" id="KW-0573">Peptidoglycan synthesis</keyword>
<dbReference type="GO" id="GO:0071555">
    <property type="term" value="P:cell wall organization"/>
    <property type="evidence" value="ECO:0007669"/>
    <property type="project" value="UniProtKB-KW"/>
</dbReference>
<dbReference type="InterPro" id="IPR005863">
    <property type="entry name" value="UDP-N-AcMur_synth"/>
</dbReference>
<evidence type="ECO:0000256" key="11">
    <source>
        <dbReference type="RuleBase" id="RU004136"/>
    </source>
</evidence>
<dbReference type="Gene3D" id="3.90.190.20">
    <property type="entry name" value="Mur ligase, C-terminal domain"/>
    <property type="match status" value="1"/>
</dbReference>
<evidence type="ECO:0000256" key="9">
    <source>
        <dbReference type="ARBA" id="ARBA00023316"/>
    </source>
</evidence>
<dbReference type="UniPathway" id="UPA00219"/>
<dbReference type="GO" id="GO:0005737">
    <property type="term" value="C:cytoplasm"/>
    <property type="evidence" value="ECO:0007669"/>
    <property type="project" value="UniProtKB-SubCell"/>
</dbReference>
<comment type="subcellular location">
    <subcellularLocation>
        <location evidence="10 11">Cytoplasm</location>
    </subcellularLocation>
</comment>
<proteinExistence type="inferred from homology"/>
<keyword evidence="1 10" id="KW-0963">Cytoplasm</keyword>
<dbReference type="HAMAP" id="MF_02019">
    <property type="entry name" value="MurF"/>
    <property type="match status" value="1"/>
</dbReference>
<keyword evidence="6 10" id="KW-0133">Cell shape</keyword>
<accession>A0A7C4PK12</accession>
<comment type="catalytic activity">
    <reaction evidence="10 11">
        <text>D-alanyl-D-alanine + UDP-N-acetyl-alpha-D-muramoyl-L-alanyl-gamma-D-glutamyl-meso-2,6-diaminopimelate + ATP = UDP-N-acetyl-alpha-D-muramoyl-L-alanyl-gamma-D-glutamyl-meso-2,6-diaminopimeloyl-D-alanyl-D-alanine + ADP + phosphate + H(+)</text>
        <dbReference type="Rhea" id="RHEA:28374"/>
        <dbReference type="ChEBI" id="CHEBI:15378"/>
        <dbReference type="ChEBI" id="CHEBI:30616"/>
        <dbReference type="ChEBI" id="CHEBI:43474"/>
        <dbReference type="ChEBI" id="CHEBI:57822"/>
        <dbReference type="ChEBI" id="CHEBI:61386"/>
        <dbReference type="ChEBI" id="CHEBI:83905"/>
        <dbReference type="ChEBI" id="CHEBI:456216"/>
        <dbReference type="EC" id="6.3.2.10"/>
    </reaction>
</comment>
<dbReference type="SUPFAM" id="SSF53623">
    <property type="entry name" value="MurD-like peptide ligases, catalytic domain"/>
    <property type="match status" value="1"/>
</dbReference>
<dbReference type="GO" id="GO:0008360">
    <property type="term" value="P:regulation of cell shape"/>
    <property type="evidence" value="ECO:0007669"/>
    <property type="project" value="UniProtKB-KW"/>
</dbReference>
<dbReference type="InterPro" id="IPR013221">
    <property type="entry name" value="Mur_ligase_cen"/>
</dbReference>
<comment type="pathway">
    <text evidence="10 11">Cell wall biogenesis; peptidoglycan biosynthesis.</text>
</comment>
<dbReference type="AlphaFoldDB" id="A0A7C4PK12"/>
<feature type="compositionally biased region" description="Acidic residues" evidence="12">
    <location>
        <begin position="524"/>
        <end position="535"/>
    </location>
</feature>
<evidence type="ECO:0000256" key="2">
    <source>
        <dbReference type="ARBA" id="ARBA00022598"/>
    </source>
</evidence>
<evidence type="ECO:0000256" key="4">
    <source>
        <dbReference type="ARBA" id="ARBA00022741"/>
    </source>
</evidence>
<dbReference type="GO" id="GO:0005524">
    <property type="term" value="F:ATP binding"/>
    <property type="evidence" value="ECO:0007669"/>
    <property type="project" value="UniProtKB-UniRule"/>
</dbReference>
<dbReference type="Gene3D" id="3.40.1190.10">
    <property type="entry name" value="Mur-like, catalytic domain"/>
    <property type="match status" value="1"/>
</dbReference>
<evidence type="ECO:0000256" key="6">
    <source>
        <dbReference type="ARBA" id="ARBA00022960"/>
    </source>
</evidence>
<evidence type="ECO:0000256" key="3">
    <source>
        <dbReference type="ARBA" id="ARBA00022618"/>
    </source>
</evidence>
<comment type="similarity">
    <text evidence="10">Belongs to the MurCDEF family. MurF subfamily.</text>
</comment>
<dbReference type="InterPro" id="IPR004101">
    <property type="entry name" value="Mur_ligase_C"/>
</dbReference>
<sequence length="535" mass="57883">MLTLTDVLEALTGQRVHLADLVISEAVVDSRQVIPGALFVALPGERTDGHHFVGEAFQNGAVLALVQREMPPHFVTLDLSAGDLSPETTLPDALRMGHPLCLRVKDTLAALQQIARFWRSRHQVRVVGVTGSVGKSTTKELIAEVLSQRYRTLKNIGNLNNEIGLPLTLTRLGAGYQRVVLEMGFYVPGEIAHLCEIARPQVGVVTLVGTVHAERAGSQESIARGKAELVQALPPAPEGTAILNFDDPWVRAMADQTRARVLFYGLDPAADLWADQIESLGLEGIHFRMHYQGESLHVRVPLIGFHSVQTVLRATAVGLVEGLSWGEIIRGLTMSQTQLRLVAVRTASGALILDDTYNASPESTLSSLNLLREIPGRHIAVLGDMLELGPYEREGHEKVGVLAAEVADELDDQHQGGQPPDRTHEVLDVVRAMVLDAHRVGGDEDHQGHGQRGVDVGGGAGHARDQAGPVHHQDVEEQGGDEREEGLALVAHHVEHEVLEAAQDHLEEILAAAGDHLDAADGQPPDDDQEEHDQP</sequence>
<evidence type="ECO:0000259" key="14">
    <source>
        <dbReference type="Pfam" id="PF02875"/>
    </source>
</evidence>
<dbReference type="InterPro" id="IPR036615">
    <property type="entry name" value="Mur_ligase_C_dom_sf"/>
</dbReference>
<name>A0A7C4PK12_9CHLR</name>
<dbReference type="Pfam" id="PF08245">
    <property type="entry name" value="Mur_ligase_M"/>
    <property type="match status" value="1"/>
</dbReference>
<dbReference type="InterPro" id="IPR036565">
    <property type="entry name" value="Mur-like_cat_sf"/>
</dbReference>
<dbReference type="Gene3D" id="3.40.1390.10">
    <property type="entry name" value="MurE/MurF, N-terminal domain"/>
    <property type="match status" value="1"/>
</dbReference>
<protein>
    <recommendedName>
        <fullName evidence="10 11">UDP-N-acetylmuramoyl-tripeptide--D-alanyl-D-alanine ligase</fullName>
        <ecNumber evidence="10 11">6.3.2.10</ecNumber>
    </recommendedName>
    <alternativeName>
        <fullName evidence="10">D-alanyl-D-alanine-adding enzyme</fullName>
    </alternativeName>
</protein>
<keyword evidence="2 10" id="KW-0436">Ligase</keyword>
<dbReference type="NCBIfam" id="TIGR01143">
    <property type="entry name" value="murF"/>
    <property type="match status" value="1"/>
</dbReference>
<dbReference type="PANTHER" id="PTHR43024:SF1">
    <property type="entry name" value="UDP-N-ACETYLMURAMOYL-TRIPEPTIDE--D-ALANYL-D-ALANINE LIGASE"/>
    <property type="match status" value="1"/>
</dbReference>
<keyword evidence="8 10" id="KW-0131">Cell cycle</keyword>
<evidence type="ECO:0000313" key="16">
    <source>
        <dbReference type="EMBL" id="HGS21960.1"/>
    </source>
</evidence>
<feature type="domain" description="Mur ligase C-terminal" evidence="14">
    <location>
        <begin position="340"/>
        <end position="410"/>
    </location>
</feature>
<dbReference type="GO" id="GO:0047480">
    <property type="term" value="F:UDP-N-acetylmuramoyl-tripeptide-D-alanyl-D-alanine ligase activity"/>
    <property type="evidence" value="ECO:0007669"/>
    <property type="project" value="UniProtKB-UniRule"/>
</dbReference>
<dbReference type="Pfam" id="PF01225">
    <property type="entry name" value="Mur_ligase"/>
    <property type="match status" value="1"/>
</dbReference>
<dbReference type="GO" id="GO:0009252">
    <property type="term" value="P:peptidoglycan biosynthetic process"/>
    <property type="evidence" value="ECO:0007669"/>
    <property type="project" value="UniProtKB-UniRule"/>
</dbReference>
<dbReference type="GO" id="GO:0051301">
    <property type="term" value="P:cell division"/>
    <property type="evidence" value="ECO:0007669"/>
    <property type="project" value="UniProtKB-KW"/>
</dbReference>
<comment type="caution">
    <text evidence="16">The sequence shown here is derived from an EMBL/GenBank/DDBJ whole genome shotgun (WGS) entry which is preliminary data.</text>
</comment>
<evidence type="ECO:0000256" key="12">
    <source>
        <dbReference type="SAM" id="MobiDB-lite"/>
    </source>
</evidence>
<dbReference type="InterPro" id="IPR000713">
    <property type="entry name" value="Mur_ligase_N"/>
</dbReference>
<keyword evidence="5 10" id="KW-0067">ATP-binding</keyword>
<comment type="caution">
    <text evidence="10">Lacks conserved residue(s) required for the propagation of feature annotation.</text>
</comment>
<comment type="function">
    <text evidence="10 11">Involved in cell wall formation. Catalyzes the final step in the synthesis of UDP-N-acetylmuramoyl-pentapeptide, the precursor of murein.</text>
</comment>
<dbReference type="SUPFAM" id="SSF53244">
    <property type="entry name" value="MurD-like peptide ligases, peptide-binding domain"/>
    <property type="match status" value="1"/>
</dbReference>
<feature type="domain" description="Mur ligase central" evidence="15">
    <location>
        <begin position="129"/>
        <end position="317"/>
    </location>
</feature>
<feature type="domain" description="Mur ligase N-terminal catalytic" evidence="13">
    <location>
        <begin position="28"/>
        <end position="70"/>
    </location>
</feature>
<evidence type="ECO:0000259" key="15">
    <source>
        <dbReference type="Pfam" id="PF08245"/>
    </source>
</evidence>
<dbReference type="EC" id="6.3.2.10" evidence="10 11"/>
<evidence type="ECO:0000256" key="10">
    <source>
        <dbReference type="HAMAP-Rule" id="MF_02019"/>
    </source>
</evidence>
<reference evidence="16" key="1">
    <citation type="journal article" date="2020" name="mSystems">
        <title>Genome- and Community-Level Interaction Insights into Carbon Utilization and Element Cycling Functions of Hydrothermarchaeota in Hydrothermal Sediment.</title>
        <authorList>
            <person name="Zhou Z."/>
            <person name="Liu Y."/>
            <person name="Xu W."/>
            <person name="Pan J."/>
            <person name="Luo Z.H."/>
            <person name="Li M."/>
        </authorList>
    </citation>
    <scope>NUCLEOTIDE SEQUENCE [LARGE SCALE GENOMIC DNA]</scope>
    <source>
        <strain evidence="16">SpSt-573</strain>
    </source>
</reference>
<keyword evidence="9 10" id="KW-0961">Cell wall biogenesis/degradation</keyword>
<keyword evidence="4 10" id="KW-0547">Nucleotide-binding</keyword>
<evidence type="ECO:0000256" key="1">
    <source>
        <dbReference type="ARBA" id="ARBA00022490"/>
    </source>
</evidence>
<dbReference type="PANTHER" id="PTHR43024">
    <property type="entry name" value="UDP-N-ACETYLMURAMOYL-TRIPEPTIDE--D-ALANYL-D-ALANINE LIGASE"/>
    <property type="match status" value="1"/>
</dbReference>
<feature type="region of interest" description="Disordered" evidence="12">
    <location>
        <begin position="441"/>
        <end position="483"/>
    </location>
</feature>
<evidence type="ECO:0000259" key="13">
    <source>
        <dbReference type="Pfam" id="PF01225"/>
    </source>
</evidence>
<dbReference type="SUPFAM" id="SSF63418">
    <property type="entry name" value="MurE/MurF N-terminal domain"/>
    <property type="match status" value="1"/>
</dbReference>
<gene>
    <name evidence="10" type="primary">murF</name>
    <name evidence="16" type="ORF">ENT37_08835</name>
</gene>
<feature type="region of interest" description="Disordered" evidence="12">
    <location>
        <begin position="510"/>
        <end position="535"/>
    </location>
</feature>
<dbReference type="EMBL" id="DSYK01000434">
    <property type="protein sequence ID" value="HGS21960.1"/>
    <property type="molecule type" value="Genomic_DNA"/>
</dbReference>